<dbReference type="CTD" id="9951866"/>
<gene>
    <name evidence="1" type="ORF">LOAG_14385</name>
</gene>
<protein>
    <submittedName>
        <fullName evidence="1">Uncharacterized protein</fullName>
    </submittedName>
</protein>
<dbReference type="KEGG" id="loa:LOAG_14385"/>
<dbReference type="OrthoDB" id="5815905at2759"/>
<dbReference type="EMBL" id="JH713231">
    <property type="protein sequence ID" value="EFO14138.1"/>
    <property type="molecule type" value="Genomic_DNA"/>
</dbReference>
<evidence type="ECO:0000313" key="1">
    <source>
        <dbReference type="EMBL" id="EFO14138.1"/>
    </source>
</evidence>
<dbReference type="RefSeq" id="XP_003149930.1">
    <property type="nucleotide sequence ID" value="XM_003149882.1"/>
</dbReference>
<name>A0A1S0TIR9_LOALO</name>
<feature type="non-terminal residue" evidence="1">
    <location>
        <position position="1"/>
    </location>
</feature>
<sequence>NPFRYIIIRKINAKKLGRGLHCLDSKAYPIETSKWIVGNNLRSYHHDIFDISFITLFPWITTKDSDGNLATVLTLDILNSHPYMLAEVNISYVSEAEGGLTEKTYNIAPYTLSRISISRNSK</sequence>
<dbReference type="InParanoid" id="A0A1S0TIR9"/>
<reference evidence="1" key="1">
    <citation type="submission" date="2012-04" db="EMBL/GenBank/DDBJ databases">
        <title>The Genome Sequence of Loa loa.</title>
        <authorList>
            <consortium name="The Broad Institute Genome Sequencing Platform"/>
            <consortium name="Broad Institute Genome Sequencing Center for Infectious Disease"/>
            <person name="Nutman T.B."/>
            <person name="Fink D.L."/>
            <person name="Russ C."/>
            <person name="Young S."/>
            <person name="Zeng Q."/>
            <person name="Gargeya S."/>
            <person name="Alvarado L."/>
            <person name="Berlin A."/>
            <person name="Chapman S.B."/>
            <person name="Chen Z."/>
            <person name="Freedman E."/>
            <person name="Gellesch M."/>
            <person name="Goldberg J."/>
            <person name="Griggs A."/>
            <person name="Gujja S."/>
            <person name="Heilman E.R."/>
            <person name="Heiman D."/>
            <person name="Howarth C."/>
            <person name="Mehta T."/>
            <person name="Neiman D."/>
            <person name="Pearson M."/>
            <person name="Roberts A."/>
            <person name="Saif S."/>
            <person name="Shea T."/>
            <person name="Shenoy N."/>
            <person name="Sisk P."/>
            <person name="Stolte C."/>
            <person name="Sykes S."/>
            <person name="White J."/>
            <person name="Yandava C."/>
            <person name="Haas B."/>
            <person name="Henn M.R."/>
            <person name="Nusbaum C."/>
            <person name="Birren B."/>
        </authorList>
    </citation>
    <scope>NUCLEOTIDE SEQUENCE [LARGE SCALE GENOMIC DNA]</scope>
</reference>
<dbReference type="AlphaFoldDB" id="A0A1S0TIR9"/>
<proteinExistence type="predicted"/>
<dbReference type="GeneID" id="9951866"/>
<accession>A0A1S0TIR9</accession>
<organism evidence="1">
    <name type="scientific">Loa loa</name>
    <name type="common">Eye worm</name>
    <name type="synonym">Filaria loa</name>
    <dbReference type="NCBI Taxonomy" id="7209"/>
    <lineage>
        <taxon>Eukaryota</taxon>
        <taxon>Metazoa</taxon>
        <taxon>Ecdysozoa</taxon>
        <taxon>Nematoda</taxon>
        <taxon>Chromadorea</taxon>
        <taxon>Rhabditida</taxon>
        <taxon>Spirurina</taxon>
        <taxon>Spiruromorpha</taxon>
        <taxon>Filarioidea</taxon>
        <taxon>Onchocercidae</taxon>
        <taxon>Loa</taxon>
    </lineage>
</organism>